<name>A0ABQ4N4D9_9BACL</name>
<dbReference type="Gene3D" id="3.20.20.150">
    <property type="entry name" value="Divalent-metal-dependent TIM barrel enzymes"/>
    <property type="match status" value="1"/>
</dbReference>
<keyword evidence="3" id="KW-1185">Reference proteome</keyword>
<dbReference type="Proteomes" id="UP000680304">
    <property type="component" value="Unassembled WGS sequence"/>
</dbReference>
<sequence>MHISIASYSFHGMFNRKEIDLFGYLESLKYRYHVSGADIWNMMLVSYEEDYLLKIRKHMDQRELHLANLCVDGAHVWEPDPELREKNYQNALMNLRAAELLGAQTVRIDMGGHDLEMSDEQFEYTVKTYKEFARRAEEGGYKVGPENHWGTSRVPENIKKLVEAVDSPAFGILLHLENWDVDKENGDRLCAQYAFHTHFAAWVLPRYEEKIRILIDAGYEGHYSVEHHSSKNEYVEVEWQLANIRRILAHLNGETD</sequence>
<evidence type="ECO:0000313" key="3">
    <source>
        <dbReference type="Proteomes" id="UP000680304"/>
    </source>
</evidence>
<reference evidence="2 3" key="1">
    <citation type="submission" date="2021-04" db="EMBL/GenBank/DDBJ databases">
        <title>Draft genome sequence of Paenibacillus cisolokensis, LC2-13A.</title>
        <authorList>
            <person name="Uke A."/>
            <person name="Chhe C."/>
            <person name="Baramee S."/>
            <person name="Kosugi A."/>
        </authorList>
    </citation>
    <scope>NUCLEOTIDE SEQUENCE [LARGE SCALE GENOMIC DNA]</scope>
    <source>
        <strain evidence="2 3">LC2-13A</strain>
    </source>
</reference>
<gene>
    <name evidence="2" type="ORF">PACILC2_15820</name>
</gene>
<organism evidence="2 3">
    <name type="scientific">Paenibacillus cisolokensis</name>
    <dbReference type="NCBI Taxonomy" id="1658519"/>
    <lineage>
        <taxon>Bacteria</taxon>
        <taxon>Bacillati</taxon>
        <taxon>Bacillota</taxon>
        <taxon>Bacilli</taxon>
        <taxon>Bacillales</taxon>
        <taxon>Paenibacillaceae</taxon>
        <taxon>Paenibacillus</taxon>
    </lineage>
</organism>
<evidence type="ECO:0000313" key="2">
    <source>
        <dbReference type="EMBL" id="GIQ63014.1"/>
    </source>
</evidence>
<dbReference type="Pfam" id="PF01261">
    <property type="entry name" value="AP_endonuc_2"/>
    <property type="match status" value="1"/>
</dbReference>
<comment type="caution">
    <text evidence="2">The sequence shown here is derived from an EMBL/GenBank/DDBJ whole genome shotgun (WGS) entry which is preliminary data.</text>
</comment>
<dbReference type="EMBL" id="BOVJ01000050">
    <property type="protein sequence ID" value="GIQ63014.1"/>
    <property type="molecule type" value="Genomic_DNA"/>
</dbReference>
<proteinExistence type="predicted"/>
<evidence type="ECO:0000259" key="1">
    <source>
        <dbReference type="Pfam" id="PF01261"/>
    </source>
</evidence>
<protein>
    <recommendedName>
        <fullName evidence="1">Xylose isomerase-like TIM barrel domain-containing protein</fullName>
    </recommendedName>
</protein>
<dbReference type="RefSeq" id="WP_062492954.1">
    <property type="nucleotide sequence ID" value="NZ_BOVJ01000050.1"/>
</dbReference>
<dbReference type="InterPro" id="IPR013022">
    <property type="entry name" value="Xyl_isomerase-like_TIM-brl"/>
</dbReference>
<dbReference type="PANTHER" id="PTHR12110">
    <property type="entry name" value="HYDROXYPYRUVATE ISOMERASE"/>
    <property type="match status" value="1"/>
</dbReference>
<dbReference type="SUPFAM" id="SSF51658">
    <property type="entry name" value="Xylose isomerase-like"/>
    <property type="match status" value="1"/>
</dbReference>
<dbReference type="InterPro" id="IPR050312">
    <property type="entry name" value="IolE/XylAMocC-like"/>
</dbReference>
<dbReference type="InterPro" id="IPR036237">
    <property type="entry name" value="Xyl_isomerase-like_sf"/>
</dbReference>
<feature type="domain" description="Xylose isomerase-like TIM barrel" evidence="1">
    <location>
        <begin position="43"/>
        <end position="231"/>
    </location>
</feature>
<accession>A0ABQ4N4D9</accession>